<evidence type="ECO:0000313" key="1">
    <source>
        <dbReference type="EMBL" id="KAJ8340410.1"/>
    </source>
</evidence>
<protein>
    <submittedName>
        <fullName evidence="1">Uncharacterized protein</fullName>
    </submittedName>
</protein>
<name>A0A9Q1IH65_SYNKA</name>
<comment type="caution">
    <text evidence="1">The sequence shown here is derived from an EMBL/GenBank/DDBJ whole genome shotgun (WGS) entry which is preliminary data.</text>
</comment>
<sequence>MPSEVSEESRLLLERFVVLMYDRTSENTEVNDARKQLFTQKSRTLENIPPTQAALKEHIKRTCYQANCWNQALVLDPEMPEPSDWGWTKERTGWQPLWTTLPEASKLCHELIRCRSRLAARSLPQAYLSPCSTLRQPSSVTPPCFLAGTPLPLSPP</sequence>
<keyword evidence="2" id="KW-1185">Reference proteome</keyword>
<dbReference type="OrthoDB" id="8955067at2759"/>
<evidence type="ECO:0000313" key="2">
    <source>
        <dbReference type="Proteomes" id="UP001152622"/>
    </source>
</evidence>
<reference evidence="1" key="1">
    <citation type="journal article" date="2023" name="Science">
        <title>Genome structures resolve the early diversification of teleost fishes.</title>
        <authorList>
            <person name="Parey E."/>
            <person name="Louis A."/>
            <person name="Montfort J."/>
            <person name="Bouchez O."/>
            <person name="Roques C."/>
            <person name="Iampietro C."/>
            <person name="Lluch J."/>
            <person name="Castinel A."/>
            <person name="Donnadieu C."/>
            <person name="Desvignes T."/>
            <person name="Floi Bucao C."/>
            <person name="Jouanno E."/>
            <person name="Wen M."/>
            <person name="Mejri S."/>
            <person name="Dirks R."/>
            <person name="Jansen H."/>
            <person name="Henkel C."/>
            <person name="Chen W.J."/>
            <person name="Zahm M."/>
            <person name="Cabau C."/>
            <person name="Klopp C."/>
            <person name="Thompson A.W."/>
            <person name="Robinson-Rechavi M."/>
            <person name="Braasch I."/>
            <person name="Lecointre G."/>
            <person name="Bobe J."/>
            <person name="Postlethwait J.H."/>
            <person name="Berthelot C."/>
            <person name="Roest Crollius H."/>
            <person name="Guiguen Y."/>
        </authorList>
    </citation>
    <scope>NUCLEOTIDE SEQUENCE</scope>
    <source>
        <strain evidence="1">WJC10195</strain>
    </source>
</reference>
<organism evidence="1 2">
    <name type="scientific">Synaphobranchus kaupii</name>
    <name type="common">Kaup's arrowtooth eel</name>
    <dbReference type="NCBI Taxonomy" id="118154"/>
    <lineage>
        <taxon>Eukaryota</taxon>
        <taxon>Metazoa</taxon>
        <taxon>Chordata</taxon>
        <taxon>Craniata</taxon>
        <taxon>Vertebrata</taxon>
        <taxon>Euteleostomi</taxon>
        <taxon>Actinopterygii</taxon>
        <taxon>Neopterygii</taxon>
        <taxon>Teleostei</taxon>
        <taxon>Anguilliformes</taxon>
        <taxon>Synaphobranchidae</taxon>
        <taxon>Synaphobranchus</taxon>
    </lineage>
</organism>
<dbReference type="Proteomes" id="UP001152622">
    <property type="component" value="Chromosome 16"/>
</dbReference>
<dbReference type="AlphaFoldDB" id="A0A9Q1IH65"/>
<gene>
    <name evidence="1" type="ORF">SKAU_G00350430</name>
</gene>
<proteinExistence type="predicted"/>
<dbReference type="EMBL" id="JAINUF010000016">
    <property type="protein sequence ID" value="KAJ8340410.1"/>
    <property type="molecule type" value="Genomic_DNA"/>
</dbReference>
<accession>A0A9Q1IH65</accession>